<reference evidence="6" key="1">
    <citation type="submission" date="2025-08" db="UniProtKB">
        <authorList>
            <consortium name="RefSeq"/>
        </authorList>
    </citation>
    <scope>IDENTIFICATION</scope>
    <source>
        <tissue evidence="6">Whole body</tissue>
    </source>
</reference>
<evidence type="ECO:0000313" key="5">
    <source>
        <dbReference type="Proteomes" id="UP000694925"/>
    </source>
</evidence>
<dbReference type="GeneID" id="108631675"/>
<organism evidence="5 6">
    <name type="scientific">Ceratina calcarata</name>
    <dbReference type="NCBI Taxonomy" id="156304"/>
    <lineage>
        <taxon>Eukaryota</taxon>
        <taxon>Metazoa</taxon>
        <taxon>Ecdysozoa</taxon>
        <taxon>Arthropoda</taxon>
        <taxon>Hexapoda</taxon>
        <taxon>Insecta</taxon>
        <taxon>Pterygota</taxon>
        <taxon>Neoptera</taxon>
        <taxon>Endopterygota</taxon>
        <taxon>Hymenoptera</taxon>
        <taxon>Apocrita</taxon>
        <taxon>Aculeata</taxon>
        <taxon>Apoidea</taxon>
        <taxon>Anthophila</taxon>
        <taxon>Apidae</taxon>
        <taxon>Ceratina</taxon>
        <taxon>Zadontomerus</taxon>
    </lineage>
</organism>
<keyword evidence="2 6" id="KW-0689">Ribosomal protein</keyword>
<protein>
    <submittedName>
        <fullName evidence="6">39S ribosomal protein S30, mitochondrial</fullName>
    </submittedName>
</protein>
<dbReference type="Pfam" id="PF07147">
    <property type="entry name" value="PDCD9"/>
    <property type="match status" value="1"/>
</dbReference>
<evidence type="ECO:0000313" key="6">
    <source>
        <dbReference type="RefSeq" id="XP_017891276.1"/>
    </source>
</evidence>
<proteinExistence type="predicted"/>
<dbReference type="GO" id="GO:0005762">
    <property type="term" value="C:mitochondrial large ribosomal subunit"/>
    <property type="evidence" value="ECO:0007669"/>
    <property type="project" value="TreeGrafter"/>
</dbReference>
<gene>
    <name evidence="6" type="primary">LOC108631675</name>
</gene>
<evidence type="ECO:0000256" key="1">
    <source>
        <dbReference type="ARBA" id="ARBA00004173"/>
    </source>
</evidence>
<evidence type="ECO:0000256" key="4">
    <source>
        <dbReference type="ARBA" id="ARBA00023274"/>
    </source>
</evidence>
<name>A0AAJ7JE82_9HYME</name>
<dbReference type="GO" id="GO:0003735">
    <property type="term" value="F:structural constituent of ribosome"/>
    <property type="evidence" value="ECO:0007669"/>
    <property type="project" value="InterPro"/>
</dbReference>
<keyword evidence="5" id="KW-1185">Reference proteome</keyword>
<dbReference type="GO" id="GO:0006412">
    <property type="term" value="P:translation"/>
    <property type="evidence" value="ECO:0007669"/>
    <property type="project" value="InterPro"/>
</dbReference>
<dbReference type="Proteomes" id="UP000694925">
    <property type="component" value="Unplaced"/>
</dbReference>
<dbReference type="InterPro" id="IPR039982">
    <property type="entry name" value="Ribosomal_mL65"/>
</dbReference>
<dbReference type="PANTHER" id="PTHR13014:SF3">
    <property type="entry name" value="LARGE RIBOSOMAL SUBUNIT PROTEIN ML65"/>
    <property type="match status" value="1"/>
</dbReference>
<sequence>MYTGLQKSFPSCPTRIFKVVTRKLSSTTVSNETEDVVYPPILDLSRAARVRRNKEEWHEKIKRLYSVEEKLFGINMPRYYGWKSMIVEEGRVRYNSLDHAQYITRTHVMNEHKLPAVYDTLSNEQLDSVVENVKHHIEKIVSFEYSHRLREHEITEKVDEIRKQMLQKAITKSLINQINRIMLAATSPIMPHLLEAQVDFDPRVEAFWFAGGVEPSAMVRKAKAGSKYAKNRADELLDQPVHYFGTPLLQLRHQLPLREIVPLTECTNPEFTIPEFKFYPAVIGYTFAYKHATSIPGFWPGDTHEFGLLSYHDLNQVLRSETFEEDAITVQAIFASYGWLLSQAYYQGFSTVNDITYPLVTQTILTDGQLWSFCVYQLNTTVFYTEFMDENRKRNLCWITEPMKLFEKVEDGKVHGFNEDVLKKLIKFYANQPEQRNENMTPYLGDIVQRVADIKNPRRRTWLEERFKYIMSNRPRHFQIPETPMWHKIYKIDNKTRPMDKRRDPWEFGYQPYKRRMDDHQPIYIPRCLRANPKKRKIGRWAYTFYPRA</sequence>
<dbReference type="CTD" id="10884"/>
<dbReference type="PANTHER" id="PTHR13014">
    <property type="entry name" value="MITOCHONDRIAL 28S RIBOSOMAL PROTEIN S30/P52 PRO-APOTOTIC PROTEIN"/>
    <property type="match status" value="1"/>
</dbReference>
<keyword evidence="4" id="KW-0687">Ribonucleoprotein</keyword>
<dbReference type="AlphaFoldDB" id="A0AAJ7JE82"/>
<accession>A0AAJ7JE82</accession>
<dbReference type="InterPro" id="IPR010793">
    <property type="entry name" value="Ribosomal_mL37/mL65"/>
</dbReference>
<evidence type="ECO:0000256" key="2">
    <source>
        <dbReference type="ARBA" id="ARBA00022980"/>
    </source>
</evidence>
<dbReference type="KEGG" id="ccal:108631675"/>
<dbReference type="RefSeq" id="XP_017891276.1">
    <property type="nucleotide sequence ID" value="XM_018035787.2"/>
</dbReference>
<comment type="subcellular location">
    <subcellularLocation>
        <location evidence="1">Mitochondrion</location>
    </subcellularLocation>
</comment>
<keyword evidence="3" id="KW-0496">Mitochondrion</keyword>
<evidence type="ECO:0000256" key="3">
    <source>
        <dbReference type="ARBA" id="ARBA00023128"/>
    </source>
</evidence>